<dbReference type="GO" id="GO:0008276">
    <property type="term" value="F:protein methyltransferase activity"/>
    <property type="evidence" value="ECO:0007669"/>
    <property type="project" value="InterPro"/>
</dbReference>
<dbReference type="InterPro" id="IPR014777">
    <property type="entry name" value="4pyrrole_Mease_sub1"/>
</dbReference>
<dbReference type="SUPFAM" id="SSF53335">
    <property type="entry name" value="S-adenosyl-L-methionine-dependent methyltransferases"/>
    <property type="match status" value="1"/>
</dbReference>
<dbReference type="Proteomes" id="UP000198324">
    <property type="component" value="Unassembled WGS sequence"/>
</dbReference>
<dbReference type="InterPro" id="IPR000878">
    <property type="entry name" value="4pyrrol_Mease"/>
</dbReference>
<evidence type="ECO:0000256" key="3">
    <source>
        <dbReference type="ARBA" id="ARBA00022603"/>
    </source>
</evidence>
<keyword evidence="8" id="KW-1185">Reference proteome</keyword>
<dbReference type="InterPro" id="IPR014776">
    <property type="entry name" value="4pyrrole_Mease_sub2"/>
</dbReference>
<accession>A0A238YDN1</accession>
<proteinExistence type="predicted"/>
<dbReference type="InterPro" id="IPR006365">
    <property type="entry name" value="Cbl_synth_CobL"/>
</dbReference>
<evidence type="ECO:0000259" key="6">
    <source>
        <dbReference type="Pfam" id="PF00590"/>
    </source>
</evidence>
<dbReference type="AlphaFoldDB" id="A0A238YDN1"/>
<dbReference type="PANTHER" id="PTHR43182:SF1">
    <property type="entry name" value="COBALT-PRECORRIN-7 C(5)-METHYLTRANSFERASE"/>
    <property type="match status" value="1"/>
</dbReference>
<evidence type="ECO:0000256" key="1">
    <source>
        <dbReference type="ARBA" id="ARBA00004953"/>
    </source>
</evidence>
<protein>
    <submittedName>
        <fullName evidence="7">Precorrin-6Y C5,15-methyltransferase (Decarboxylating)</fullName>
    </submittedName>
</protein>
<feature type="domain" description="Tetrapyrrole methylase" evidence="6">
    <location>
        <begin position="9"/>
        <end position="198"/>
    </location>
</feature>
<sequence length="411" mass="45091">MFEKRQNPVHVVGLRPGDLTPPPGVEDILARAQVLVAGRRLLDAAPRCCRPERDIPVAGALSPILDEIARERAAGKAVVVLADGDPLFFGLGKRLIEALGAARVVVHPNLCTLQMAAARVGLPWHDVRVVSLHGRSDFTPLFAALARFERIAVFTDPERGPAAVAQALLERGVVDAQLVVLENLGTPGETARRLRMEEAWDLPFSDLNLVLVERTAPPEIPLMLGIPDHYYFHEKSLITKQAVRAAGLSMLGLLPDSVVWDLGAGCGSVAIEASHLAHEGRVFAVEREPRRAAMIRENVRRIGAWLVETVQGEMPESLVELPDPDRVFIGGGLGENTRTLAHACRRLKPGGRIVAHAILLDTLMRVKEYFQSHNWNFGVTQLQASHADRLAGDFMLRAQNPVFIIWAEKRL</sequence>
<name>A0A238YDN1_9BACT</name>
<dbReference type="CDD" id="cd11644">
    <property type="entry name" value="Precorrin-6Y-MT"/>
    <property type="match status" value="1"/>
</dbReference>
<dbReference type="InterPro" id="IPR014008">
    <property type="entry name" value="Cbl_synth_MTase_CbiT"/>
</dbReference>
<dbReference type="Gene3D" id="3.40.50.150">
    <property type="entry name" value="Vaccinia Virus protein VP39"/>
    <property type="match status" value="1"/>
</dbReference>
<comment type="pathway">
    <text evidence="1">Cofactor biosynthesis; adenosylcobalamin biosynthesis.</text>
</comment>
<keyword evidence="2" id="KW-0169">Cobalamin biosynthesis</keyword>
<dbReference type="SUPFAM" id="SSF53790">
    <property type="entry name" value="Tetrapyrrole methylase"/>
    <property type="match status" value="1"/>
</dbReference>
<dbReference type="InterPro" id="IPR035996">
    <property type="entry name" value="4pyrrol_Methylase_sf"/>
</dbReference>
<dbReference type="PIRSF" id="PIRSF036428">
    <property type="entry name" value="CobL"/>
    <property type="match status" value="1"/>
</dbReference>
<dbReference type="InterPro" id="IPR050714">
    <property type="entry name" value="Cobalamin_biosynth_MTase"/>
</dbReference>
<dbReference type="GO" id="GO:0032259">
    <property type="term" value="P:methylation"/>
    <property type="evidence" value="ECO:0007669"/>
    <property type="project" value="UniProtKB-KW"/>
</dbReference>
<dbReference type="NCBIfam" id="TIGR02467">
    <property type="entry name" value="CbiE"/>
    <property type="match status" value="1"/>
</dbReference>
<evidence type="ECO:0000256" key="5">
    <source>
        <dbReference type="ARBA" id="ARBA00022691"/>
    </source>
</evidence>
<keyword evidence="3 7" id="KW-0489">Methyltransferase</keyword>
<dbReference type="GO" id="GO:0009236">
    <property type="term" value="P:cobalamin biosynthetic process"/>
    <property type="evidence" value="ECO:0007669"/>
    <property type="project" value="UniProtKB-UniPathway"/>
</dbReference>
<organism evidence="7 8">
    <name type="scientific">Humidesulfovibrio mexicanus</name>
    <dbReference type="NCBI Taxonomy" id="147047"/>
    <lineage>
        <taxon>Bacteria</taxon>
        <taxon>Pseudomonadati</taxon>
        <taxon>Thermodesulfobacteriota</taxon>
        <taxon>Desulfovibrionia</taxon>
        <taxon>Desulfovibrionales</taxon>
        <taxon>Desulfovibrionaceae</taxon>
        <taxon>Humidesulfovibrio</taxon>
    </lineage>
</organism>
<evidence type="ECO:0000313" key="8">
    <source>
        <dbReference type="Proteomes" id="UP000198324"/>
    </source>
</evidence>
<dbReference type="InterPro" id="IPR029063">
    <property type="entry name" value="SAM-dependent_MTases_sf"/>
</dbReference>
<dbReference type="NCBIfam" id="TIGR02469">
    <property type="entry name" value="CbiT"/>
    <property type="match status" value="1"/>
</dbReference>
<reference evidence="7 8" key="1">
    <citation type="submission" date="2017-06" db="EMBL/GenBank/DDBJ databases">
        <authorList>
            <person name="Kim H.J."/>
            <person name="Triplett B.A."/>
        </authorList>
    </citation>
    <scope>NUCLEOTIDE SEQUENCE [LARGE SCALE GENOMIC DNA]</scope>
    <source>
        <strain evidence="7 8">DSM 13116</strain>
    </source>
</reference>
<dbReference type="Pfam" id="PF00590">
    <property type="entry name" value="TP_methylase"/>
    <property type="match status" value="1"/>
</dbReference>
<keyword evidence="4 7" id="KW-0808">Transferase</keyword>
<evidence type="ECO:0000256" key="2">
    <source>
        <dbReference type="ARBA" id="ARBA00022573"/>
    </source>
</evidence>
<dbReference type="PANTHER" id="PTHR43182">
    <property type="entry name" value="COBALT-PRECORRIN-6B C(15)-METHYLTRANSFERASE (DECARBOXYLATING)"/>
    <property type="match status" value="1"/>
</dbReference>
<dbReference type="Pfam" id="PF01135">
    <property type="entry name" value="PCMT"/>
    <property type="match status" value="1"/>
</dbReference>
<evidence type="ECO:0000256" key="4">
    <source>
        <dbReference type="ARBA" id="ARBA00022679"/>
    </source>
</evidence>
<dbReference type="Gene3D" id="3.40.1010.10">
    <property type="entry name" value="Cobalt-precorrin-4 Transmethylase, Domain 1"/>
    <property type="match status" value="1"/>
</dbReference>
<dbReference type="UniPathway" id="UPA00148"/>
<dbReference type="CDD" id="cd02440">
    <property type="entry name" value="AdoMet_MTases"/>
    <property type="match status" value="1"/>
</dbReference>
<dbReference type="EMBL" id="FZOC01000001">
    <property type="protein sequence ID" value="SNR68918.1"/>
    <property type="molecule type" value="Genomic_DNA"/>
</dbReference>
<dbReference type="OrthoDB" id="9787825at2"/>
<evidence type="ECO:0000313" key="7">
    <source>
        <dbReference type="EMBL" id="SNR68918.1"/>
    </source>
</evidence>
<dbReference type="InterPro" id="IPR012818">
    <property type="entry name" value="CbiE"/>
</dbReference>
<keyword evidence="5" id="KW-0949">S-adenosyl-L-methionine</keyword>
<dbReference type="RefSeq" id="WP_089272058.1">
    <property type="nucleotide sequence ID" value="NZ_FZOC01000001.1"/>
</dbReference>
<dbReference type="Gene3D" id="3.30.950.10">
    <property type="entry name" value="Methyltransferase, Cobalt-precorrin-4 Transmethylase, Domain 2"/>
    <property type="match status" value="1"/>
</dbReference>
<gene>
    <name evidence="7" type="ORF">SAMN04488503_0876</name>
</gene>